<comment type="subcellular location">
    <subcellularLocation>
        <location evidence="1">Membrane</location>
        <topology evidence="1">Multi-pass membrane protein</topology>
    </subcellularLocation>
</comment>
<dbReference type="EMBL" id="GECU01027171">
    <property type="protein sequence ID" value="JAS80535.1"/>
    <property type="molecule type" value="Transcribed_RNA"/>
</dbReference>
<evidence type="ECO:0000256" key="1">
    <source>
        <dbReference type="ARBA" id="ARBA00004141"/>
    </source>
</evidence>
<evidence type="ECO:0000313" key="7">
    <source>
        <dbReference type="EMBL" id="JAS80535.1"/>
    </source>
</evidence>
<dbReference type="AlphaFoldDB" id="A0A1B6I0Y5"/>
<dbReference type="PANTHER" id="PTHR20952:SF0">
    <property type="entry name" value="ADP-RIBOSYLATION FACTOR-LIKE PROTEIN 6-INTERACTING PROTEIN 1"/>
    <property type="match status" value="1"/>
</dbReference>
<keyword evidence="4 5" id="KW-0472">Membrane</keyword>
<dbReference type="GO" id="GO:0005783">
    <property type="term" value="C:endoplasmic reticulum"/>
    <property type="evidence" value="ECO:0007669"/>
    <property type="project" value="UniProtKB-ARBA"/>
</dbReference>
<feature type="transmembrane region" description="Helical" evidence="5">
    <location>
        <begin position="136"/>
        <end position="152"/>
    </location>
</feature>
<dbReference type="InterPro" id="IPR052114">
    <property type="entry name" value="ER_autophagy_membrane_reg"/>
</dbReference>
<accession>A0A1B6I0Y5</accession>
<evidence type="ECO:0000256" key="5">
    <source>
        <dbReference type="SAM" id="Phobius"/>
    </source>
</evidence>
<gene>
    <name evidence="7" type="ORF">g.34112</name>
</gene>
<feature type="transmembrane region" description="Helical" evidence="5">
    <location>
        <begin position="43"/>
        <end position="62"/>
    </location>
</feature>
<dbReference type="PANTHER" id="PTHR20952">
    <property type="entry name" value="ADP-RIBOSYLATION-LIKE FACTOR 6-INTERACTING PROTEIN"/>
    <property type="match status" value="1"/>
</dbReference>
<feature type="transmembrane region" description="Helical" evidence="5">
    <location>
        <begin position="159"/>
        <end position="179"/>
    </location>
</feature>
<feature type="transmembrane region" description="Helical" evidence="5">
    <location>
        <begin position="69"/>
        <end position="92"/>
    </location>
</feature>
<keyword evidence="3 5" id="KW-1133">Transmembrane helix</keyword>
<reference evidence="7" key="1">
    <citation type="submission" date="2015-11" db="EMBL/GenBank/DDBJ databases">
        <title>De novo transcriptome assembly of four potential Pierce s Disease insect vectors from Arizona vineyards.</title>
        <authorList>
            <person name="Tassone E.E."/>
        </authorList>
    </citation>
    <scope>NUCLEOTIDE SEQUENCE</scope>
</reference>
<evidence type="ECO:0000256" key="4">
    <source>
        <dbReference type="ARBA" id="ARBA00023136"/>
    </source>
</evidence>
<feature type="domain" description="RETREG1-3/ARL6IP-like N-terminal reticulon-homology" evidence="6">
    <location>
        <begin position="27"/>
        <end position="187"/>
    </location>
</feature>
<dbReference type="GO" id="GO:0016020">
    <property type="term" value="C:membrane"/>
    <property type="evidence" value="ECO:0007669"/>
    <property type="project" value="UniProtKB-SubCell"/>
</dbReference>
<proteinExistence type="predicted"/>
<evidence type="ECO:0000256" key="2">
    <source>
        <dbReference type="ARBA" id="ARBA00022692"/>
    </source>
</evidence>
<organism evidence="7">
    <name type="scientific">Homalodisca liturata</name>
    <dbReference type="NCBI Taxonomy" id="320908"/>
    <lineage>
        <taxon>Eukaryota</taxon>
        <taxon>Metazoa</taxon>
        <taxon>Ecdysozoa</taxon>
        <taxon>Arthropoda</taxon>
        <taxon>Hexapoda</taxon>
        <taxon>Insecta</taxon>
        <taxon>Pterygota</taxon>
        <taxon>Neoptera</taxon>
        <taxon>Paraneoptera</taxon>
        <taxon>Hemiptera</taxon>
        <taxon>Auchenorrhyncha</taxon>
        <taxon>Membracoidea</taxon>
        <taxon>Cicadellidae</taxon>
        <taxon>Cicadellinae</taxon>
        <taxon>Proconiini</taxon>
        <taxon>Homalodisca</taxon>
    </lineage>
</organism>
<sequence length="210" mass="23542">MTEPAFKSVGNEKDNVKKLKRELEGWREIILQLHSVLLWENQWYPGLVAGVSTAVFTLLWLLEPSLLTTVSFIGLLVTLLDYLVPTVCAGLYRPENWTGAKEKQFEEICRTLALCYSAASHQLQAFKELKVTSPKLYYSVTITSLAVLAYIGNKVDNLFLSYILVTFLLLLPGLNHHGILHQYYQLLLHNVANVLKSLHGGGGGDKVKVN</sequence>
<keyword evidence="2 5" id="KW-0812">Transmembrane</keyword>
<dbReference type="InterPro" id="IPR057282">
    <property type="entry name" value="RETREG1-3-like_RHD"/>
</dbReference>
<name>A0A1B6I0Y5_9HEMI</name>
<protein>
    <recommendedName>
        <fullName evidence="6">RETREG1-3/ARL6IP-like N-terminal reticulon-homology domain-containing protein</fullName>
    </recommendedName>
</protein>
<evidence type="ECO:0000256" key="3">
    <source>
        <dbReference type="ARBA" id="ARBA00022989"/>
    </source>
</evidence>
<dbReference type="Pfam" id="PF24456">
    <property type="entry name" value="RHD_RETREG1-3"/>
    <property type="match status" value="1"/>
</dbReference>
<evidence type="ECO:0000259" key="6">
    <source>
        <dbReference type="Pfam" id="PF24456"/>
    </source>
</evidence>